<dbReference type="Gene3D" id="3.40.190.10">
    <property type="entry name" value="Periplasmic binding protein-like II"/>
    <property type="match status" value="1"/>
</dbReference>
<reference evidence="3" key="2">
    <citation type="submission" date="2021-04" db="EMBL/GenBank/DDBJ databases">
        <authorList>
            <person name="Gilroy R."/>
        </authorList>
    </citation>
    <scope>NUCLEOTIDE SEQUENCE</scope>
    <source>
        <strain evidence="3">Gambia16-554</strain>
    </source>
</reference>
<gene>
    <name evidence="3" type="ORF">IAC04_00255</name>
</gene>
<dbReference type="AlphaFoldDB" id="A0A9D2GPA2"/>
<dbReference type="SUPFAM" id="SSF53955">
    <property type="entry name" value="Lysozyme-like"/>
    <property type="match status" value="1"/>
</dbReference>
<sequence length="317" mass="36066">MTPGVLSPERDPLTAFINIKSGMYSNKGYLTGFQYTLLTGFADSLGREMNFAGIYRHEDSWKMLLDGEVDVVAVLASDTIPEPYASCVSSSMQFRDYSWVTRSEDKALLYQINRWLGLITKGEEYAGMERRFFPAVKERGTISPYDGIVKANSALLGWDWRLLSAVIFKESRFSMGACSRRGAVGLMQVKRSTAAVYGVTDLFNPKENVKAGVLYLRQIQRHYRKMGLDSADLVCFTLAAYNAGESRMRDCINFTDSIGRNGKSWEDVSGSIPLMSQREYYEDADFLRHGKFDGRETLRYVEDVLEIYNEYCQTVRY</sequence>
<feature type="domain" description="Transglycosylase SLT" evidence="2">
    <location>
        <begin position="157"/>
        <end position="252"/>
    </location>
</feature>
<dbReference type="InterPro" id="IPR023346">
    <property type="entry name" value="Lysozyme-like_dom_sf"/>
</dbReference>
<dbReference type="InterPro" id="IPR008258">
    <property type="entry name" value="Transglycosylase_SLT_dom_1"/>
</dbReference>
<protein>
    <submittedName>
        <fullName evidence="3">Transglycosylase SLT domain-containing protein</fullName>
    </submittedName>
</protein>
<dbReference type="EMBL" id="DXAW01000009">
    <property type="protein sequence ID" value="HIZ84915.1"/>
    <property type="molecule type" value="Genomic_DNA"/>
</dbReference>
<dbReference type="Gene3D" id="1.10.530.10">
    <property type="match status" value="1"/>
</dbReference>
<reference evidence="3" key="1">
    <citation type="journal article" date="2021" name="PeerJ">
        <title>Extensive microbial diversity within the chicken gut microbiome revealed by metagenomics and culture.</title>
        <authorList>
            <person name="Gilroy R."/>
            <person name="Ravi A."/>
            <person name="Getino M."/>
            <person name="Pursley I."/>
            <person name="Horton D.L."/>
            <person name="Alikhan N.F."/>
            <person name="Baker D."/>
            <person name="Gharbi K."/>
            <person name="Hall N."/>
            <person name="Watson M."/>
            <person name="Adriaenssens E.M."/>
            <person name="Foster-Nyarko E."/>
            <person name="Jarju S."/>
            <person name="Secka A."/>
            <person name="Antonio M."/>
            <person name="Oren A."/>
            <person name="Chaudhuri R.R."/>
            <person name="La Ragione R."/>
            <person name="Hildebrand F."/>
            <person name="Pallen M.J."/>
        </authorList>
    </citation>
    <scope>NUCLEOTIDE SEQUENCE</scope>
    <source>
        <strain evidence="3">Gambia16-554</strain>
    </source>
</reference>
<evidence type="ECO:0000313" key="4">
    <source>
        <dbReference type="Proteomes" id="UP000824115"/>
    </source>
</evidence>
<name>A0A9D2GPA2_9BACT</name>
<accession>A0A9D2GPA2</accession>
<evidence type="ECO:0000259" key="2">
    <source>
        <dbReference type="Pfam" id="PF01464"/>
    </source>
</evidence>
<dbReference type="Pfam" id="PF01464">
    <property type="entry name" value="SLT"/>
    <property type="match status" value="1"/>
</dbReference>
<evidence type="ECO:0000256" key="1">
    <source>
        <dbReference type="ARBA" id="ARBA00007734"/>
    </source>
</evidence>
<comment type="similarity">
    <text evidence="1">Belongs to the transglycosylase Slt family.</text>
</comment>
<comment type="caution">
    <text evidence="3">The sequence shown here is derived from an EMBL/GenBank/DDBJ whole genome shotgun (WGS) entry which is preliminary data.</text>
</comment>
<organism evidence="3 4">
    <name type="scientific">Candidatus Coprenecus stercoravium</name>
    <dbReference type="NCBI Taxonomy" id="2840735"/>
    <lineage>
        <taxon>Bacteria</taxon>
        <taxon>Pseudomonadati</taxon>
        <taxon>Bacteroidota</taxon>
        <taxon>Bacteroidia</taxon>
        <taxon>Bacteroidales</taxon>
        <taxon>Rikenellaceae</taxon>
        <taxon>Rikenellaceae incertae sedis</taxon>
        <taxon>Candidatus Coprenecus</taxon>
    </lineage>
</organism>
<dbReference type="Proteomes" id="UP000824115">
    <property type="component" value="Unassembled WGS sequence"/>
</dbReference>
<dbReference type="PANTHER" id="PTHR37423">
    <property type="entry name" value="SOLUBLE LYTIC MUREIN TRANSGLYCOSYLASE-RELATED"/>
    <property type="match status" value="1"/>
</dbReference>
<dbReference type="PANTHER" id="PTHR37423:SF2">
    <property type="entry name" value="MEMBRANE-BOUND LYTIC MUREIN TRANSGLYCOSYLASE C"/>
    <property type="match status" value="1"/>
</dbReference>
<proteinExistence type="inferred from homology"/>
<evidence type="ECO:0000313" key="3">
    <source>
        <dbReference type="EMBL" id="HIZ84915.1"/>
    </source>
</evidence>